<dbReference type="EMBL" id="CM029049">
    <property type="protein sequence ID" value="KAG2573904.1"/>
    <property type="molecule type" value="Genomic_DNA"/>
</dbReference>
<evidence type="ECO:0000313" key="3">
    <source>
        <dbReference type="EMBL" id="KAG2573904.1"/>
    </source>
</evidence>
<dbReference type="AlphaFoldDB" id="A0A8T0QP56"/>
<dbReference type="Proteomes" id="UP000823388">
    <property type="component" value="Chromosome 7K"/>
</dbReference>
<evidence type="ECO:0000259" key="2">
    <source>
        <dbReference type="Pfam" id="PF24964"/>
    </source>
</evidence>
<dbReference type="Gene3D" id="3.30.420.10">
    <property type="entry name" value="Ribonuclease H-like superfamily/Ribonuclease H"/>
    <property type="match status" value="1"/>
</dbReference>
<dbReference type="InterPro" id="IPR056671">
    <property type="entry name" value="DUF7769"/>
</dbReference>
<evidence type="ECO:0000256" key="1">
    <source>
        <dbReference type="SAM" id="SignalP"/>
    </source>
</evidence>
<feature type="chain" id="PRO_5035718479" description="DUF7769 domain-containing protein" evidence="1">
    <location>
        <begin position="33"/>
        <end position="545"/>
    </location>
</feature>
<name>A0A8T0QP56_PANVG</name>
<proteinExistence type="predicted"/>
<dbReference type="InterPro" id="IPR036397">
    <property type="entry name" value="RNaseH_sf"/>
</dbReference>
<evidence type="ECO:0000313" key="4">
    <source>
        <dbReference type="Proteomes" id="UP000823388"/>
    </source>
</evidence>
<dbReference type="Pfam" id="PF24964">
    <property type="entry name" value="DUF7769"/>
    <property type="match status" value="1"/>
</dbReference>
<feature type="signal peptide" evidence="1">
    <location>
        <begin position="1"/>
        <end position="32"/>
    </location>
</feature>
<dbReference type="GO" id="GO:0003676">
    <property type="term" value="F:nucleic acid binding"/>
    <property type="evidence" value="ECO:0007669"/>
    <property type="project" value="InterPro"/>
</dbReference>
<sequence length="545" mass="62589">MLRVLVVNSINSPPSPLHLLVLLHCLACLASCSPSTTTAMAHSLFGFDLNVRLEDDDDGNVPLDVNEHEDDDGNAGFDLNEPVHDEHGNGFDLNLPLDEFGAVDFDYVQNLADHAEQVNQLKHDYSNHVRQQVYQALLMRSKNGKLGKNDTTIVGQQFGVKIRTVQRIWEQGKEQLAQNIPVNVHNRKRGRSGRKAIPIDLEKLRDIPLKNRMTIEDVARELGVNKSRIQSYLRKGQLRRHSSSIKPYLTSANKETRLKWCIDMIDQGLLDDPKFKDLFDFVFIDEKWFYLHQKSERYYLLPDEDEPHRTCKNKNYIPRIMFLCVVARPRFRDGVCVFDGKIGCFPLVTVERAIRGSHNRLRGEQVIKPIQSITRDVIRDFMINRVLPAIKAKWPREDVHKPIFIQQDNAPSHLKVNDPQFCEIAKQDGFDIRLICQPANSPDFNILDLGFFRAIQAIQYEKNAKTLTDLIPVVQEAFLEYSPWKANRIFLTLQTVLKKAMEIKGCNNIKIPHLQKQRLERQDRLPLQIPCEASLLAEALASLPS</sequence>
<comment type="caution">
    <text evidence="3">The sequence shown here is derived from an EMBL/GenBank/DDBJ whole genome shotgun (WGS) entry which is preliminary data.</text>
</comment>
<keyword evidence="4" id="KW-1185">Reference proteome</keyword>
<feature type="domain" description="DUF7769" evidence="2">
    <location>
        <begin position="125"/>
        <end position="179"/>
    </location>
</feature>
<dbReference type="PANTHER" id="PTHR47169:SF2">
    <property type="entry name" value="OS01G0541250 PROTEIN"/>
    <property type="match status" value="1"/>
</dbReference>
<protein>
    <recommendedName>
        <fullName evidence="2">DUF7769 domain-containing protein</fullName>
    </recommendedName>
</protein>
<reference evidence="3" key="1">
    <citation type="submission" date="2020-05" db="EMBL/GenBank/DDBJ databases">
        <title>WGS assembly of Panicum virgatum.</title>
        <authorList>
            <person name="Lovell J.T."/>
            <person name="Jenkins J."/>
            <person name="Shu S."/>
            <person name="Juenger T.E."/>
            <person name="Schmutz J."/>
        </authorList>
    </citation>
    <scope>NUCLEOTIDE SEQUENCE</scope>
    <source>
        <strain evidence="3">AP13</strain>
    </source>
</reference>
<accession>A0A8T0QP56</accession>
<gene>
    <name evidence="3" type="ORF">PVAP13_7KG285155</name>
</gene>
<dbReference type="PANTHER" id="PTHR47169">
    <property type="entry name" value="OS01G0541250 PROTEIN"/>
    <property type="match status" value="1"/>
</dbReference>
<keyword evidence="1" id="KW-0732">Signal</keyword>
<organism evidence="3 4">
    <name type="scientific">Panicum virgatum</name>
    <name type="common">Blackwell switchgrass</name>
    <dbReference type="NCBI Taxonomy" id="38727"/>
    <lineage>
        <taxon>Eukaryota</taxon>
        <taxon>Viridiplantae</taxon>
        <taxon>Streptophyta</taxon>
        <taxon>Embryophyta</taxon>
        <taxon>Tracheophyta</taxon>
        <taxon>Spermatophyta</taxon>
        <taxon>Magnoliopsida</taxon>
        <taxon>Liliopsida</taxon>
        <taxon>Poales</taxon>
        <taxon>Poaceae</taxon>
        <taxon>PACMAD clade</taxon>
        <taxon>Panicoideae</taxon>
        <taxon>Panicodae</taxon>
        <taxon>Paniceae</taxon>
        <taxon>Panicinae</taxon>
        <taxon>Panicum</taxon>
        <taxon>Panicum sect. Hiantes</taxon>
    </lineage>
</organism>